<evidence type="ECO:0000256" key="1">
    <source>
        <dbReference type="SAM" id="MobiDB-lite"/>
    </source>
</evidence>
<accession>M1W4J9</accession>
<proteinExistence type="predicted"/>
<dbReference type="OrthoDB" id="10369125at2759"/>
<evidence type="ECO:0000313" key="2">
    <source>
        <dbReference type="EMBL" id="CCE33541.1"/>
    </source>
</evidence>
<reference evidence="2 3" key="1">
    <citation type="journal article" date="2013" name="PLoS Genet.">
        <title>Plant-symbiotic fungi as chemical engineers: Multi-genome analysis of the Clavicipitaceae reveals dynamics of alkaloid loci.</title>
        <authorList>
            <person name="Schardl C.L."/>
            <person name="Young C.A."/>
            <person name="Hesse U."/>
            <person name="Amyotte S.G."/>
            <person name="Andreeva K."/>
            <person name="Calie P.J."/>
            <person name="Fleetwood D.J."/>
            <person name="Haws D.C."/>
            <person name="Moore N."/>
            <person name="Oeser B."/>
            <person name="Panaccione D.G."/>
            <person name="Schweri K.K."/>
            <person name="Voisey C.R."/>
            <person name="Farman M.L."/>
            <person name="Jaromczyk J.W."/>
            <person name="Roe B.A."/>
            <person name="O'Sullivan D.M."/>
            <person name="Scott B."/>
            <person name="Tudzynski P."/>
            <person name="An Z."/>
            <person name="Arnaoudova E.G."/>
            <person name="Bullock C.T."/>
            <person name="Charlton N.D."/>
            <person name="Chen L."/>
            <person name="Cox M."/>
            <person name="Dinkins R.D."/>
            <person name="Florea S."/>
            <person name="Glenn A.E."/>
            <person name="Gordon A."/>
            <person name="Gueldener U."/>
            <person name="Harris D.R."/>
            <person name="Hollin W."/>
            <person name="Jaromczyk J."/>
            <person name="Johnson R.D."/>
            <person name="Khan A.K."/>
            <person name="Leistner E."/>
            <person name="Leuchtmann A."/>
            <person name="Li C."/>
            <person name="Liu J."/>
            <person name="Liu J."/>
            <person name="Liu M."/>
            <person name="Mace W."/>
            <person name="Machado C."/>
            <person name="Nagabhyru P."/>
            <person name="Pan J."/>
            <person name="Schmid J."/>
            <person name="Sugawara K."/>
            <person name="Steiner U."/>
            <person name="Takach J.E."/>
            <person name="Tanaka E."/>
            <person name="Webb J.S."/>
            <person name="Wilson E.V."/>
            <person name="Wiseman J.L."/>
            <person name="Yoshida R."/>
            <person name="Zeng Z."/>
        </authorList>
    </citation>
    <scope>NUCLEOTIDE SEQUENCE [LARGE SCALE GENOMIC DNA]</scope>
    <source>
        <strain evidence="2 3">20.1</strain>
    </source>
</reference>
<name>M1W4J9_CLAP2</name>
<sequence length="158" mass="17199">MVYSAAHIKHMQHIEVTGLPSQEMSHQPPFSVPSGRPYGPRVRPSERDAQLALWLGKKFGSALVVTAATVAPRAIESGSDIGGQASFWCCQAECYLSLVLVMALIVDAQTWQYQSDTFEETESRPQSCNYETAAAPSRAFTKTADVYLEEEGNGGKNG</sequence>
<evidence type="ECO:0000313" key="3">
    <source>
        <dbReference type="Proteomes" id="UP000016801"/>
    </source>
</evidence>
<dbReference type="EMBL" id="CAGA01000060">
    <property type="protein sequence ID" value="CCE33541.1"/>
    <property type="molecule type" value="Genomic_DNA"/>
</dbReference>
<organism evidence="2 3">
    <name type="scientific">Claviceps purpurea (strain 20.1)</name>
    <name type="common">Ergot fungus</name>
    <name type="synonym">Sphacelia segetum</name>
    <dbReference type="NCBI Taxonomy" id="1111077"/>
    <lineage>
        <taxon>Eukaryota</taxon>
        <taxon>Fungi</taxon>
        <taxon>Dikarya</taxon>
        <taxon>Ascomycota</taxon>
        <taxon>Pezizomycotina</taxon>
        <taxon>Sordariomycetes</taxon>
        <taxon>Hypocreomycetidae</taxon>
        <taxon>Hypocreales</taxon>
        <taxon>Clavicipitaceae</taxon>
        <taxon>Claviceps</taxon>
    </lineage>
</organism>
<dbReference type="AlphaFoldDB" id="M1W4J9"/>
<gene>
    <name evidence="2" type="ORF">CPUR_07466</name>
</gene>
<dbReference type="Proteomes" id="UP000016801">
    <property type="component" value="Unassembled WGS sequence"/>
</dbReference>
<comment type="caution">
    <text evidence="2">The sequence shown here is derived from an EMBL/GenBank/DDBJ whole genome shotgun (WGS) entry which is preliminary data.</text>
</comment>
<protein>
    <submittedName>
        <fullName evidence="2">Uncharacterized protein</fullName>
    </submittedName>
</protein>
<feature type="region of interest" description="Disordered" evidence="1">
    <location>
        <begin position="21"/>
        <end position="42"/>
    </location>
</feature>
<dbReference type="HOGENOM" id="CLU_1669215_0_0_1"/>
<keyword evidence="3" id="KW-1185">Reference proteome</keyword>
<dbReference type="VEuPathDB" id="FungiDB:CPUR_07466"/>